<dbReference type="Proteomes" id="UP000028725">
    <property type="component" value="Unassembled WGS sequence"/>
</dbReference>
<dbReference type="EMBL" id="JMCB01000008">
    <property type="protein sequence ID" value="KFE67286.1"/>
    <property type="molecule type" value="Genomic_DNA"/>
</dbReference>
<feature type="binding site" evidence="1">
    <location>
        <position position="120"/>
    </location>
    <ligand>
        <name>Zn(2+)</name>
        <dbReference type="ChEBI" id="CHEBI:29105"/>
    </ligand>
</feature>
<feature type="binding site" evidence="1">
    <location>
        <position position="121"/>
    </location>
    <ligand>
        <name>Zn(2+)</name>
        <dbReference type="ChEBI" id="CHEBI:29105"/>
    </ligand>
</feature>
<dbReference type="EMBL" id="JMCB01000008">
    <property type="protein sequence ID" value="KFE67373.1"/>
    <property type="molecule type" value="Genomic_DNA"/>
</dbReference>
<dbReference type="GO" id="GO:0005975">
    <property type="term" value="P:carbohydrate metabolic process"/>
    <property type="evidence" value="ECO:0007669"/>
    <property type="project" value="InterPro"/>
</dbReference>
<evidence type="ECO:0000256" key="1">
    <source>
        <dbReference type="PIRSR" id="PIRSR607822-1"/>
    </source>
</evidence>
<evidence type="ECO:0000313" key="3">
    <source>
        <dbReference type="EMBL" id="KFE67373.1"/>
    </source>
</evidence>
<comment type="caution">
    <text evidence="2">The sequence shown here is derived from an EMBL/GenBank/DDBJ whole genome shotgun (WGS) entry which is preliminary data.</text>
</comment>
<accession>A0A085WHX3</accession>
<feature type="binding site" evidence="1">
    <location>
        <position position="75"/>
    </location>
    <ligand>
        <name>Zn(2+)</name>
        <dbReference type="ChEBI" id="CHEBI:29105"/>
    </ligand>
</feature>
<evidence type="ECO:0000313" key="2">
    <source>
        <dbReference type="EMBL" id="KFE67286.1"/>
    </source>
</evidence>
<sequence length="205" mass="22142">MFPEAIGGMAHGATGIGWCLARLSLSAAGTAEDRQRWRELADAAFAFEESLYRPELGDWKDVRVGSSVDSVAAWCHGSTGIGLVAGDLHVRTKGEGYLDVLRRATAASTREGFGWSHTLCHGDLGTWALLDTARRIDPEGYRGPDRAWMDAELISSLEERGPVGGLAREAFSPGLMPGLTGVIHLLLRMHPEQRLASPLLLSRHG</sequence>
<dbReference type="SUPFAM" id="SSF158745">
    <property type="entry name" value="LanC-like"/>
    <property type="match status" value="1"/>
</dbReference>
<dbReference type="GO" id="GO:0031179">
    <property type="term" value="P:peptide modification"/>
    <property type="evidence" value="ECO:0007669"/>
    <property type="project" value="InterPro"/>
</dbReference>
<dbReference type="InterPro" id="IPR012341">
    <property type="entry name" value="6hp_glycosidase-like_sf"/>
</dbReference>
<gene>
    <name evidence="2" type="ORF">DB31_8639</name>
    <name evidence="3" type="ORF">DB31_8726</name>
</gene>
<proteinExistence type="predicted"/>
<dbReference type="OrthoDB" id="9148343at2"/>
<dbReference type="GO" id="GO:0046872">
    <property type="term" value="F:metal ion binding"/>
    <property type="evidence" value="ECO:0007669"/>
    <property type="project" value="UniProtKB-KW"/>
</dbReference>
<dbReference type="AlphaFoldDB" id="A0A085WHX3"/>
<keyword evidence="1" id="KW-0862">Zinc</keyword>
<dbReference type="Gene3D" id="1.50.10.10">
    <property type="match status" value="1"/>
</dbReference>
<organism evidence="2 4">
    <name type="scientific">Hyalangium minutum</name>
    <dbReference type="NCBI Taxonomy" id="394096"/>
    <lineage>
        <taxon>Bacteria</taxon>
        <taxon>Pseudomonadati</taxon>
        <taxon>Myxococcota</taxon>
        <taxon>Myxococcia</taxon>
        <taxon>Myxococcales</taxon>
        <taxon>Cystobacterineae</taxon>
        <taxon>Archangiaceae</taxon>
        <taxon>Hyalangium</taxon>
    </lineage>
</organism>
<evidence type="ECO:0000313" key="4">
    <source>
        <dbReference type="Proteomes" id="UP000028725"/>
    </source>
</evidence>
<reference evidence="2 4" key="1">
    <citation type="submission" date="2014-04" db="EMBL/GenBank/DDBJ databases">
        <title>Genome assembly of Hyalangium minutum DSM 14724.</title>
        <authorList>
            <person name="Sharma G."/>
            <person name="Subramanian S."/>
        </authorList>
    </citation>
    <scope>NUCLEOTIDE SEQUENCE [LARGE SCALE GENOMIC DNA]</scope>
    <source>
        <strain evidence="2 4">DSM 14724</strain>
    </source>
</reference>
<keyword evidence="4" id="KW-1185">Reference proteome</keyword>
<name>A0A085WHX3_9BACT</name>
<dbReference type="InterPro" id="IPR007822">
    <property type="entry name" value="LANC-like"/>
</dbReference>
<keyword evidence="1" id="KW-0479">Metal-binding</keyword>
<dbReference type="Pfam" id="PF05147">
    <property type="entry name" value="LANC_like"/>
    <property type="match status" value="1"/>
</dbReference>
<protein>
    <submittedName>
        <fullName evidence="3">Lanthionine biosynthesis protein LanM</fullName>
    </submittedName>
</protein>
<dbReference type="PRINTS" id="PR01950">
    <property type="entry name" value="LANCSUPER"/>
</dbReference>
<dbReference type="STRING" id="394096.DB31_8639"/>
<dbReference type="PATRIC" id="fig|394096.3.peg.4677"/>